<protein>
    <recommendedName>
        <fullName evidence="4">Cys-tRNA(Pro)/Cys-tRNA(Cys) deacylase</fullName>
        <ecNumber evidence="4">4.2.-.-</ecNumber>
    </recommendedName>
</protein>
<evidence type="ECO:0000313" key="6">
    <source>
        <dbReference type="EMBL" id="QCZ93839.1"/>
    </source>
</evidence>
<dbReference type="PANTHER" id="PTHR30411">
    <property type="entry name" value="CYTOPLASMIC PROTEIN"/>
    <property type="match status" value="1"/>
</dbReference>
<dbReference type="NCBIfam" id="TIGR00011">
    <property type="entry name" value="YbaK_EbsC"/>
    <property type="match status" value="1"/>
</dbReference>
<gene>
    <name evidence="6" type="primary">ybaK</name>
    <name evidence="6" type="ORF">FBQ74_10225</name>
</gene>
<evidence type="ECO:0000256" key="3">
    <source>
        <dbReference type="ARBA" id="ARBA00023239"/>
    </source>
</evidence>
<keyword evidence="3 4" id="KW-0456">Lyase</keyword>
<dbReference type="EC" id="4.2.-.-" evidence="4"/>
<dbReference type="AlphaFoldDB" id="A0A5B7YHA1"/>
<dbReference type="Pfam" id="PF04073">
    <property type="entry name" value="tRNA_edit"/>
    <property type="match status" value="1"/>
</dbReference>
<dbReference type="InterPro" id="IPR007214">
    <property type="entry name" value="YbaK/aa-tRNA-synth-assoc-dom"/>
</dbReference>
<evidence type="ECO:0000259" key="5">
    <source>
        <dbReference type="Pfam" id="PF04073"/>
    </source>
</evidence>
<dbReference type="InterPro" id="IPR036754">
    <property type="entry name" value="YbaK/aa-tRNA-synt-asso_dom_sf"/>
</dbReference>
<sequence>MTPAIELLQRKKIPFTVHEFGHDPSSSSYGEEAASKLNVPPQQVFKTLLTRLSDDRLAVALVPVSAMLDTKKLASVCDAKKAAMADRDAISRLTGYLPGAVSPLAQRQRLFTVIDEQAESLSALYVSAGKRGVDISLSPTDLLTLTNGVYAAISK</sequence>
<dbReference type="CDD" id="cd00002">
    <property type="entry name" value="YbaK_deacylase"/>
    <property type="match status" value="1"/>
</dbReference>
<dbReference type="RefSeq" id="WP_139756582.1">
    <property type="nucleotide sequence ID" value="NZ_CP039852.1"/>
</dbReference>
<comment type="similarity">
    <text evidence="1 4">Belongs to the prolyl-tRNA editing family. YbaK/EbsC subfamily.</text>
</comment>
<evidence type="ECO:0000313" key="7">
    <source>
        <dbReference type="Proteomes" id="UP000304912"/>
    </source>
</evidence>
<dbReference type="EMBL" id="CP039852">
    <property type="protein sequence ID" value="QCZ93839.1"/>
    <property type="molecule type" value="Genomic_DNA"/>
</dbReference>
<name>A0A5B7YHA1_9ALTE</name>
<evidence type="ECO:0000256" key="4">
    <source>
        <dbReference type="PIRNR" id="PIRNR006181"/>
    </source>
</evidence>
<keyword evidence="7" id="KW-1185">Reference proteome</keyword>
<dbReference type="PANTHER" id="PTHR30411:SF0">
    <property type="entry name" value="CYS-TRNA(PRO)_CYS-TRNA(CYS) DEACYLASE YBAK"/>
    <property type="match status" value="1"/>
</dbReference>
<evidence type="ECO:0000256" key="2">
    <source>
        <dbReference type="ARBA" id="ARBA00022917"/>
    </source>
</evidence>
<dbReference type="InterPro" id="IPR004369">
    <property type="entry name" value="Prolyl-tRNA_editing_YbaK/EbsC"/>
</dbReference>
<dbReference type="GO" id="GO:0016829">
    <property type="term" value="F:lyase activity"/>
    <property type="evidence" value="ECO:0007669"/>
    <property type="project" value="UniProtKB-KW"/>
</dbReference>
<keyword evidence="2 4" id="KW-0648">Protein biosynthesis</keyword>
<evidence type="ECO:0000256" key="1">
    <source>
        <dbReference type="ARBA" id="ARBA00009798"/>
    </source>
</evidence>
<organism evidence="6 7">
    <name type="scientific">Salinimonas iocasae</name>
    <dbReference type="NCBI Taxonomy" id="2572577"/>
    <lineage>
        <taxon>Bacteria</taxon>
        <taxon>Pseudomonadati</taxon>
        <taxon>Pseudomonadota</taxon>
        <taxon>Gammaproteobacteria</taxon>
        <taxon>Alteromonadales</taxon>
        <taxon>Alteromonadaceae</taxon>
        <taxon>Alteromonas/Salinimonas group</taxon>
        <taxon>Salinimonas</taxon>
    </lineage>
</organism>
<dbReference type="PIRSF" id="PIRSF006181">
    <property type="entry name" value="EbsC_YbaK"/>
    <property type="match status" value="1"/>
</dbReference>
<dbReference type="SUPFAM" id="SSF55826">
    <property type="entry name" value="YbaK/ProRS associated domain"/>
    <property type="match status" value="1"/>
</dbReference>
<feature type="domain" description="YbaK/aminoacyl-tRNA synthetase-associated" evidence="5">
    <location>
        <begin position="31"/>
        <end position="144"/>
    </location>
</feature>
<dbReference type="GO" id="GO:0002161">
    <property type="term" value="F:aminoacyl-tRNA deacylase activity"/>
    <property type="evidence" value="ECO:0007669"/>
    <property type="project" value="InterPro"/>
</dbReference>
<reference evidence="6 7" key="1">
    <citation type="submission" date="2019-04" db="EMBL/GenBank/DDBJ databases">
        <title>Salinimonas iocasae sp. nov., a halophilic bacterium isolated from the outer tube casing of tubeworms in Okinawa Trough.</title>
        <authorList>
            <person name="Zhang H."/>
            <person name="Wang H."/>
            <person name="Li C."/>
        </authorList>
    </citation>
    <scope>NUCLEOTIDE SEQUENCE [LARGE SCALE GENOMIC DNA]</scope>
    <source>
        <strain evidence="6 7">KX18D6</strain>
    </source>
</reference>
<dbReference type="KEGG" id="salk:FBQ74_10225"/>
<dbReference type="Gene3D" id="3.90.960.10">
    <property type="entry name" value="YbaK/aminoacyl-tRNA synthetase-associated domain"/>
    <property type="match status" value="1"/>
</dbReference>
<dbReference type="Proteomes" id="UP000304912">
    <property type="component" value="Chromosome"/>
</dbReference>
<accession>A0A5B7YHA1</accession>
<proteinExistence type="inferred from homology"/>
<dbReference type="OrthoDB" id="9809296at2"/>
<dbReference type="GO" id="GO:0006412">
    <property type="term" value="P:translation"/>
    <property type="evidence" value="ECO:0007669"/>
    <property type="project" value="UniProtKB-KW"/>
</dbReference>